<evidence type="ECO:0000256" key="7">
    <source>
        <dbReference type="SAM" id="Phobius"/>
    </source>
</evidence>
<dbReference type="Gene3D" id="1.10.3430.10">
    <property type="entry name" value="Ammonium transporter AmtB like domains"/>
    <property type="match status" value="1"/>
</dbReference>
<feature type="transmembrane region" description="Helical" evidence="7">
    <location>
        <begin position="264"/>
        <end position="283"/>
    </location>
</feature>
<evidence type="ECO:0000256" key="3">
    <source>
        <dbReference type="ARBA" id="ARBA00022475"/>
    </source>
</evidence>
<dbReference type="PANTHER" id="PTHR10464">
    <property type="entry name" value="UREA TRANSPORTER"/>
    <property type="match status" value="1"/>
</dbReference>
<keyword evidence="6 7" id="KW-0472">Membrane</keyword>
<comment type="similarity">
    <text evidence="2">Belongs to the urea transporter family.</text>
</comment>
<comment type="caution">
    <text evidence="8">The sequence shown here is derived from an EMBL/GenBank/DDBJ whole genome shotgun (WGS) entry which is preliminary data.</text>
</comment>
<accession>A0A7V8UVE1</accession>
<dbReference type="InterPro" id="IPR029020">
    <property type="entry name" value="Ammonium/urea_transptr"/>
</dbReference>
<evidence type="ECO:0000256" key="1">
    <source>
        <dbReference type="ARBA" id="ARBA00004651"/>
    </source>
</evidence>
<dbReference type="AlphaFoldDB" id="A0A7V8UVE1"/>
<evidence type="ECO:0000313" key="8">
    <source>
        <dbReference type="EMBL" id="MBA1838067.1"/>
    </source>
</evidence>
<evidence type="ECO:0000256" key="6">
    <source>
        <dbReference type="ARBA" id="ARBA00023136"/>
    </source>
</evidence>
<dbReference type="EMBL" id="JABFED010000007">
    <property type="protein sequence ID" value="MBA1838067.1"/>
    <property type="molecule type" value="Genomic_DNA"/>
</dbReference>
<evidence type="ECO:0000256" key="5">
    <source>
        <dbReference type="ARBA" id="ARBA00022989"/>
    </source>
</evidence>
<dbReference type="Pfam" id="PF03253">
    <property type="entry name" value="UT"/>
    <property type="match status" value="1"/>
</dbReference>
<gene>
    <name evidence="8" type="ORF">HMA55_09250</name>
</gene>
<reference evidence="8 9" key="1">
    <citation type="submission" date="2020-05" db="EMBL/GenBank/DDBJ databases">
        <title>Descriptions of Corynebacterium xxxx sp. nov., Corynebacterium yyyy sp. nov. and Corynebacterium zzzz sp. nov.</title>
        <authorList>
            <person name="Zhang G."/>
        </authorList>
    </citation>
    <scope>NUCLEOTIDE SEQUENCE [LARGE SCALE GENOMIC DNA]</scope>
    <source>
        <strain evidence="9">zg-913</strain>
    </source>
</reference>
<keyword evidence="5 7" id="KW-1133">Transmembrane helix</keyword>
<feature type="transmembrane region" description="Helical" evidence="7">
    <location>
        <begin position="214"/>
        <end position="231"/>
    </location>
</feature>
<feature type="transmembrane region" description="Helical" evidence="7">
    <location>
        <begin position="114"/>
        <end position="136"/>
    </location>
</feature>
<dbReference type="PANTHER" id="PTHR10464:SF4">
    <property type="entry name" value="UREA TRANSPORTER"/>
    <property type="match status" value="1"/>
</dbReference>
<feature type="transmembrane region" description="Helical" evidence="7">
    <location>
        <begin position="73"/>
        <end position="102"/>
    </location>
</feature>
<comment type="subcellular location">
    <subcellularLocation>
        <location evidence="1">Cell membrane</location>
        <topology evidence="1">Multi-pass membrane protein</topology>
    </subcellularLocation>
</comment>
<feature type="transmembrane region" description="Helical" evidence="7">
    <location>
        <begin position="43"/>
        <end position="61"/>
    </location>
</feature>
<protein>
    <submittedName>
        <fullName evidence="8">Urea transporter</fullName>
    </submittedName>
</protein>
<proteinExistence type="inferred from homology"/>
<evidence type="ECO:0000256" key="2">
    <source>
        <dbReference type="ARBA" id="ARBA00005914"/>
    </source>
</evidence>
<dbReference type="GO" id="GO:0005886">
    <property type="term" value="C:plasma membrane"/>
    <property type="evidence" value="ECO:0007669"/>
    <property type="project" value="UniProtKB-SubCell"/>
</dbReference>
<keyword evidence="4 7" id="KW-0812">Transmembrane</keyword>
<evidence type="ECO:0000256" key="4">
    <source>
        <dbReference type="ARBA" id="ARBA00022692"/>
    </source>
</evidence>
<feature type="transmembrane region" description="Helical" evidence="7">
    <location>
        <begin position="185"/>
        <end position="202"/>
    </location>
</feature>
<evidence type="ECO:0000313" key="9">
    <source>
        <dbReference type="Proteomes" id="UP000577408"/>
    </source>
</evidence>
<organism evidence="8 9">
    <name type="scientific">Corynebacterium wankanglinii</name>
    <dbReference type="NCBI Taxonomy" id="2735136"/>
    <lineage>
        <taxon>Bacteria</taxon>
        <taxon>Bacillati</taxon>
        <taxon>Actinomycetota</taxon>
        <taxon>Actinomycetes</taxon>
        <taxon>Mycobacteriales</taxon>
        <taxon>Corynebacteriaceae</taxon>
        <taxon>Corynebacterium</taxon>
    </lineage>
</organism>
<sequence length="288" mass="29286">MAPILPRVCAYFRGFSQIFLTQNALSGLLIVCAMALSSWQLAALAMLGNAVQLALAAALHVDGASRGLMGYNGALVGAAAAASGAPLHIAAALTAAGAAAVIPLQQVFDRVPRIPAVTAPFCIVAGLLFGPLGNLWETTPPVASSQLMTGLTSGLFDGFSEVVLADGIVPGLIILAALCVASVQVGGFALLGSALGLALAWAAHLDVVPVSTGMFNYSAVLTAIAVGTVLWPRAGWAARLTGAATGVVLTLCIQWAMSGLPVPTYTWPFVITAWIFALLPTPAEVKRG</sequence>
<name>A0A7V8UVE1_9CORY</name>
<keyword evidence="3" id="KW-1003">Cell membrane</keyword>
<feature type="transmembrane region" description="Helical" evidence="7">
    <location>
        <begin position="15"/>
        <end position="36"/>
    </location>
</feature>
<feature type="transmembrane region" description="Helical" evidence="7">
    <location>
        <begin position="238"/>
        <end position="258"/>
    </location>
</feature>
<feature type="transmembrane region" description="Helical" evidence="7">
    <location>
        <begin position="156"/>
        <end position="178"/>
    </location>
</feature>
<keyword evidence="9" id="KW-1185">Reference proteome</keyword>
<dbReference type="GO" id="GO:0015204">
    <property type="term" value="F:urea transmembrane transporter activity"/>
    <property type="evidence" value="ECO:0007669"/>
    <property type="project" value="InterPro"/>
</dbReference>
<dbReference type="RefSeq" id="WP_181192763.1">
    <property type="nucleotide sequence ID" value="NZ_JABFED010000007.1"/>
</dbReference>
<dbReference type="InterPro" id="IPR004937">
    <property type="entry name" value="Urea_transporter"/>
</dbReference>
<dbReference type="Proteomes" id="UP000577408">
    <property type="component" value="Unassembled WGS sequence"/>
</dbReference>